<sequence>MTTTPARRCLVVVPTYDEAETIEAFLDQALAATTEIDADVLVVDDSSPDGTGMLVRRHPAFGRRVHLLSRESKDGLGSAYRAGFAWAAERGYDAVVQVDADGSHPVDRITTMVLALFRHDLVIGSRYVFGGSTAGWTTGRRLLSTGANRYARLVLGLRTRDATAGFRAWRTTALLDLGVLDSESSGYCFQIESTWRAERAGARVLEVPITFTERRAGASKMSRRVAEEALVRVLQWRAREIAGVAGPARAVEAGSAA</sequence>
<evidence type="ECO:0000256" key="2">
    <source>
        <dbReference type="ARBA" id="ARBA00022676"/>
    </source>
</evidence>
<keyword evidence="6" id="KW-1185">Reference proteome</keyword>
<dbReference type="Pfam" id="PF00535">
    <property type="entry name" value="Glycos_transf_2"/>
    <property type="match status" value="1"/>
</dbReference>
<dbReference type="PANTHER" id="PTHR43398:SF1">
    <property type="entry name" value="DOLICHOL-PHOSPHATE MANNOSYLTRANSFERASE SUBUNIT 1"/>
    <property type="match status" value="1"/>
</dbReference>
<evidence type="ECO:0000313" key="6">
    <source>
        <dbReference type="Proteomes" id="UP001596135"/>
    </source>
</evidence>
<comment type="caution">
    <text evidence="5">The sequence shown here is derived from an EMBL/GenBank/DDBJ whole genome shotgun (WGS) entry which is preliminary data.</text>
</comment>
<organism evidence="5 6">
    <name type="scientific">Nocardioides hankookensis</name>
    <dbReference type="NCBI Taxonomy" id="443157"/>
    <lineage>
        <taxon>Bacteria</taxon>
        <taxon>Bacillati</taxon>
        <taxon>Actinomycetota</taxon>
        <taxon>Actinomycetes</taxon>
        <taxon>Propionibacteriales</taxon>
        <taxon>Nocardioidaceae</taxon>
        <taxon>Nocardioides</taxon>
    </lineage>
</organism>
<accession>A0ABW1LP44</accession>
<protein>
    <submittedName>
        <fullName evidence="5">Polyprenol monophosphomannose synthase</fullName>
    </submittedName>
</protein>
<dbReference type="InterPro" id="IPR001173">
    <property type="entry name" value="Glyco_trans_2-like"/>
</dbReference>
<gene>
    <name evidence="5" type="ORF">ACFPYL_18900</name>
</gene>
<dbReference type="CDD" id="cd06442">
    <property type="entry name" value="DPM1_like"/>
    <property type="match status" value="1"/>
</dbReference>
<evidence type="ECO:0000313" key="5">
    <source>
        <dbReference type="EMBL" id="MFC6045165.1"/>
    </source>
</evidence>
<evidence type="ECO:0000256" key="3">
    <source>
        <dbReference type="ARBA" id="ARBA00022679"/>
    </source>
</evidence>
<dbReference type="SUPFAM" id="SSF53448">
    <property type="entry name" value="Nucleotide-diphospho-sugar transferases"/>
    <property type="match status" value="1"/>
</dbReference>
<dbReference type="PANTHER" id="PTHR43398">
    <property type="entry name" value="DOLICHOL-PHOSPHATE MANNOSYLTRANSFERASE SUBUNIT 1"/>
    <property type="match status" value="1"/>
</dbReference>
<evidence type="ECO:0000259" key="4">
    <source>
        <dbReference type="Pfam" id="PF00535"/>
    </source>
</evidence>
<dbReference type="InterPro" id="IPR029044">
    <property type="entry name" value="Nucleotide-diphossugar_trans"/>
</dbReference>
<evidence type="ECO:0000256" key="1">
    <source>
        <dbReference type="ARBA" id="ARBA00006739"/>
    </source>
</evidence>
<keyword evidence="3" id="KW-0808">Transferase</keyword>
<keyword evidence="2" id="KW-0328">Glycosyltransferase</keyword>
<dbReference type="RefSeq" id="WP_379157842.1">
    <property type="nucleotide sequence ID" value="NZ_JBHSRJ010000008.1"/>
</dbReference>
<reference evidence="6" key="1">
    <citation type="journal article" date="2019" name="Int. J. Syst. Evol. Microbiol.">
        <title>The Global Catalogue of Microorganisms (GCM) 10K type strain sequencing project: providing services to taxonomists for standard genome sequencing and annotation.</title>
        <authorList>
            <consortium name="The Broad Institute Genomics Platform"/>
            <consortium name="The Broad Institute Genome Sequencing Center for Infectious Disease"/>
            <person name="Wu L."/>
            <person name="Ma J."/>
        </authorList>
    </citation>
    <scope>NUCLEOTIDE SEQUENCE [LARGE SCALE GENOMIC DNA]</scope>
    <source>
        <strain evidence="6">CCUG 54522</strain>
    </source>
</reference>
<feature type="domain" description="Glycosyltransferase 2-like" evidence="4">
    <location>
        <begin position="11"/>
        <end position="174"/>
    </location>
</feature>
<dbReference type="Proteomes" id="UP001596135">
    <property type="component" value="Unassembled WGS sequence"/>
</dbReference>
<name>A0ABW1LP44_9ACTN</name>
<comment type="similarity">
    <text evidence="1">Belongs to the glycosyltransferase 2 family.</text>
</comment>
<dbReference type="InterPro" id="IPR039528">
    <property type="entry name" value="DPM1-like"/>
</dbReference>
<proteinExistence type="inferred from homology"/>
<dbReference type="Gene3D" id="3.90.550.10">
    <property type="entry name" value="Spore Coat Polysaccharide Biosynthesis Protein SpsA, Chain A"/>
    <property type="match status" value="1"/>
</dbReference>
<dbReference type="EMBL" id="JBHSRJ010000008">
    <property type="protein sequence ID" value="MFC6045165.1"/>
    <property type="molecule type" value="Genomic_DNA"/>
</dbReference>